<dbReference type="InterPro" id="IPR012349">
    <property type="entry name" value="Split_barrel_FMN-bd"/>
</dbReference>
<dbReference type="PANTHER" id="PTHR42815">
    <property type="entry name" value="FAD-BINDING, PUTATIVE (AFU_ORTHOLOGUE AFUA_6G07600)-RELATED"/>
    <property type="match status" value="1"/>
</dbReference>
<dbReference type="InterPro" id="IPR008333">
    <property type="entry name" value="Cbr1-like_FAD-bd_dom"/>
</dbReference>
<dbReference type="eggNOG" id="COG3576">
    <property type="taxonomic scope" value="Bacteria"/>
</dbReference>
<reference evidence="2 3" key="1">
    <citation type="submission" date="2014-05" db="EMBL/GenBank/DDBJ databases">
        <title>Draft Genome Sequence of Nitratireductor basaltis Strain UMTGB225, A Marine Bacterium Isolated from Green Barrel Tunicate.</title>
        <authorList>
            <person name="Gan H.Y."/>
        </authorList>
    </citation>
    <scope>NUCLEOTIDE SEQUENCE [LARGE SCALE GENOMIC DNA]</scope>
    <source>
        <strain evidence="2 3">UMTGB225</strain>
    </source>
</reference>
<dbReference type="SUPFAM" id="SSF63380">
    <property type="entry name" value="Riboflavin synthase domain-like"/>
    <property type="match status" value="1"/>
</dbReference>
<protein>
    <recommendedName>
        <fullName evidence="1">FAD-binding FR-type domain-containing protein</fullName>
    </recommendedName>
</protein>
<dbReference type="Pfam" id="PF00175">
    <property type="entry name" value="NAD_binding_1"/>
    <property type="match status" value="1"/>
</dbReference>
<dbReference type="InterPro" id="IPR017927">
    <property type="entry name" value="FAD-bd_FR_type"/>
</dbReference>
<dbReference type="CDD" id="cd06184">
    <property type="entry name" value="flavohem_like_fad_nad_binding"/>
    <property type="match status" value="1"/>
</dbReference>
<feature type="domain" description="FAD-binding FR-type" evidence="1">
    <location>
        <begin position="302"/>
        <end position="407"/>
    </location>
</feature>
<dbReference type="PROSITE" id="PS51384">
    <property type="entry name" value="FAD_FR"/>
    <property type="match status" value="1"/>
</dbReference>
<gene>
    <name evidence="2" type="ORF">EL18_00330</name>
</gene>
<dbReference type="STRING" id="472175.EL18_00330"/>
<dbReference type="InterPro" id="IPR039261">
    <property type="entry name" value="FNR_nucleotide-bd"/>
</dbReference>
<dbReference type="OrthoDB" id="9792185at2"/>
<dbReference type="InterPro" id="IPR001433">
    <property type="entry name" value="OxRdtase_FAD/NAD-bd"/>
</dbReference>
<dbReference type="SUPFAM" id="SSF50475">
    <property type="entry name" value="FMN-binding split barrel"/>
    <property type="match status" value="1"/>
</dbReference>
<dbReference type="PRINTS" id="PR00409">
    <property type="entry name" value="PHDIOXRDTASE"/>
</dbReference>
<dbReference type="Gene3D" id="3.40.50.80">
    <property type="entry name" value="Nucleotide-binding domain of ferredoxin-NADP reductase (FNR) module"/>
    <property type="match status" value="1"/>
</dbReference>
<comment type="caution">
    <text evidence="2">The sequence shown here is derived from an EMBL/GenBank/DDBJ whole genome shotgun (WGS) entry which is preliminary data.</text>
</comment>
<accession>A0A084U8M9</accession>
<evidence type="ECO:0000259" key="1">
    <source>
        <dbReference type="PROSITE" id="PS51384"/>
    </source>
</evidence>
<organism evidence="2 3">
    <name type="scientific">Nitratireductor basaltis</name>
    <dbReference type="NCBI Taxonomy" id="472175"/>
    <lineage>
        <taxon>Bacteria</taxon>
        <taxon>Pseudomonadati</taxon>
        <taxon>Pseudomonadota</taxon>
        <taxon>Alphaproteobacteria</taxon>
        <taxon>Hyphomicrobiales</taxon>
        <taxon>Phyllobacteriaceae</taxon>
        <taxon>Nitratireductor</taxon>
    </lineage>
</organism>
<proteinExistence type="predicted"/>
<dbReference type="InterPro" id="IPR017938">
    <property type="entry name" value="Riboflavin_synthase-like_b-brl"/>
</dbReference>
<name>A0A084U8M9_9HYPH</name>
<dbReference type="GO" id="GO:0016491">
    <property type="term" value="F:oxidoreductase activity"/>
    <property type="evidence" value="ECO:0007669"/>
    <property type="project" value="InterPro"/>
</dbReference>
<dbReference type="PANTHER" id="PTHR42815:SF2">
    <property type="entry name" value="FAD-BINDING, PUTATIVE (AFU_ORTHOLOGUE AFUA_6G07600)-RELATED"/>
    <property type="match status" value="1"/>
</dbReference>
<dbReference type="eggNOG" id="COG1018">
    <property type="taxonomic scope" value="Bacteria"/>
</dbReference>
<evidence type="ECO:0000313" key="3">
    <source>
        <dbReference type="Proteomes" id="UP000053675"/>
    </source>
</evidence>
<dbReference type="Gene3D" id="2.30.110.10">
    <property type="entry name" value="Electron Transport, Fmn-binding Protein, Chain A"/>
    <property type="match status" value="1"/>
</dbReference>
<dbReference type="RefSeq" id="WP_036479106.1">
    <property type="nucleotide sequence ID" value="NZ_JMQM01000001.1"/>
</dbReference>
<evidence type="ECO:0000313" key="2">
    <source>
        <dbReference type="EMBL" id="KFB09315.1"/>
    </source>
</evidence>
<dbReference type="AlphaFoldDB" id="A0A084U8M9"/>
<keyword evidence="3" id="KW-1185">Reference proteome</keyword>
<dbReference type="Proteomes" id="UP000053675">
    <property type="component" value="Unassembled WGS sequence"/>
</dbReference>
<dbReference type="PATRIC" id="fig|472175.3.peg.342"/>
<sequence length="545" mass="58954">MLQLHSPFHAGELTAQKRAGVAQNAAQASRFIRDFMPEQHRAFFAALPFLIIAGADEAGRRWVSLIEMEEGDAASADPRCLFLPKGPGPDDPLGPGFTTGAELGVLGIELATRRRNRVNGRLRQDGGGFMLEVAQSFGNCPQYIRERELFRVEPTIGPAIRARRSRHLTAPQKEWISKSDTFFVGSGLVGTDGQGTSGFDASHRGGAPGFVEITGDGKLRFPDYAGNNFFNTIGNLLRDPRIGMLFVDFESGGLLHVTGRAEVLWDGNGSRDPQARREVVVTIEQVVERPGAISLRWHANKSHMRQLRIEAKVAETGEITSFYLASVDDTPLPSFLPGQHLPLELEIPGHATPVRRSYSLSGSTSQRHYRISVKREPTGLASVHMHDHLAIGDTVQAGSPSGDFLAPPGETPLVLVSAGVGVTPMMAMLHDLIRTGTSRPIFFVQGVRDGTLHPFRDEIAELASRATNLTLRTCISAPRPQDLPLPATAIKGHVSAEDLISLGAGPEAQFMICGPVGFVSSLTKGLEERGISTEQVHHETFGPAS</sequence>
<dbReference type="SUPFAM" id="SSF52343">
    <property type="entry name" value="Ferredoxin reductase-like, C-terminal NADP-linked domain"/>
    <property type="match status" value="1"/>
</dbReference>
<dbReference type="Gene3D" id="2.40.30.10">
    <property type="entry name" value="Translation factors"/>
    <property type="match status" value="1"/>
</dbReference>
<dbReference type="Pfam" id="PF00970">
    <property type="entry name" value="FAD_binding_6"/>
    <property type="match status" value="1"/>
</dbReference>
<dbReference type="EMBL" id="JMQM01000001">
    <property type="protein sequence ID" value="KFB09315.1"/>
    <property type="molecule type" value="Genomic_DNA"/>
</dbReference>